<evidence type="ECO:0000313" key="3">
    <source>
        <dbReference type="Proteomes" id="UP001144280"/>
    </source>
</evidence>
<accession>A0ABQ5QZD3</accession>
<dbReference type="SMART" id="SM00530">
    <property type="entry name" value="HTH_XRE"/>
    <property type="match status" value="1"/>
</dbReference>
<dbReference type="EMBL" id="BSDI01000029">
    <property type="protein sequence ID" value="GLH99865.1"/>
    <property type="molecule type" value="Genomic_DNA"/>
</dbReference>
<comment type="caution">
    <text evidence="2">The sequence shown here is derived from an EMBL/GenBank/DDBJ whole genome shotgun (WGS) entry which is preliminary data.</text>
</comment>
<gene>
    <name evidence="2" type="ORF">Pa4123_51420</name>
</gene>
<dbReference type="Pfam" id="PF01381">
    <property type="entry name" value="HTH_3"/>
    <property type="match status" value="1"/>
</dbReference>
<protein>
    <submittedName>
        <fullName evidence="2">Transcriptional regulator</fullName>
    </submittedName>
</protein>
<evidence type="ECO:0000259" key="1">
    <source>
        <dbReference type="PROSITE" id="PS50943"/>
    </source>
</evidence>
<evidence type="ECO:0000313" key="2">
    <source>
        <dbReference type="EMBL" id="GLH99865.1"/>
    </source>
</evidence>
<sequence length="296" mass="33780">MPEVPVISPYVRRRRLAIELVRLREEHEYSAEKLSREVGIQRQKISRLENGRVRPDQDEIMRILAHFNVDADRWEQLMTIAREAQESGWWERYRDEMGPRQALYADLEAGAAAIAEYQMTLLPGLLQLPAFTEARAVADRAKAPSRFVVERSIDARAARQRVLDRPGGPSYQVIIDELAIRRHAAPPEIVRAQLDHLIDIGHNREKITIQVLPLAARIEGNAIPRSAFFTYRYRDPEDPIVVAVDTITSDVVLTDPDEIGHYTSLYERLRAAALDTADSLYFLATVAQELPDHTRS</sequence>
<dbReference type="Proteomes" id="UP001144280">
    <property type="component" value="Unassembled WGS sequence"/>
</dbReference>
<dbReference type="Pfam" id="PF19054">
    <property type="entry name" value="DUF5753"/>
    <property type="match status" value="1"/>
</dbReference>
<name>A0ABQ5QZD3_9ACTN</name>
<dbReference type="SUPFAM" id="SSF47413">
    <property type="entry name" value="lambda repressor-like DNA-binding domains"/>
    <property type="match status" value="1"/>
</dbReference>
<keyword evidence="3" id="KW-1185">Reference proteome</keyword>
<dbReference type="InterPro" id="IPR010982">
    <property type="entry name" value="Lambda_DNA-bd_dom_sf"/>
</dbReference>
<dbReference type="Gene3D" id="1.10.260.40">
    <property type="entry name" value="lambda repressor-like DNA-binding domains"/>
    <property type="match status" value="1"/>
</dbReference>
<reference evidence="2" key="1">
    <citation type="submission" date="2022-12" db="EMBL/GenBank/DDBJ databases">
        <title>New Phytohabitans aurantiacus sp. RD004123 nov., an actinomycete isolated from soil.</title>
        <authorList>
            <person name="Triningsih D.W."/>
            <person name="Harunari E."/>
            <person name="Igarashi Y."/>
        </authorList>
    </citation>
    <scope>NUCLEOTIDE SEQUENCE</scope>
    <source>
        <strain evidence="2">RD004123</strain>
    </source>
</reference>
<dbReference type="PROSITE" id="PS50943">
    <property type="entry name" value="HTH_CROC1"/>
    <property type="match status" value="1"/>
</dbReference>
<feature type="domain" description="HTH cro/C1-type" evidence="1">
    <location>
        <begin position="20"/>
        <end position="74"/>
    </location>
</feature>
<organism evidence="2 3">
    <name type="scientific">Phytohabitans aurantiacus</name>
    <dbReference type="NCBI Taxonomy" id="3016789"/>
    <lineage>
        <taxon>Bacteria</taxon>
        <taxon>Bacillati</taxon>
        <taxon>Actinomycetota</taxon>
        <taxon>Actinomycetes</taxon>
        <taxon>Micromonosporales</taxon>
        <taxon>Micromonosporaceae</taxon>
    </lineage>
</organism>
<dbReference type="InterPro" id="IPR043917">
    <property type="entry name" value="DUF5753"/>
</dbReference>
<dbReference type="InterPro" id="IPR001387">
    <property type="entry name" value="Cro/C1-type_HTH"/>
</dbReference>
<proteinExistence type="predicted"/>
<dbReference type="CDD" id="cd00093">
    <property type="entry name" value="HTH_XRE"/>
    <property type="match status" value="1"/>
</dbReference>